<evidence type="ECO:0000313" key="1">
    <source>
        <dbReference type="EMBL" id="CAJ1940999.1"/>
    </source>
</evidence>
<gene>
    <name evidence="1" type="ORF">AYBTSS11_LOCUS10027</name>
</gene>
<dbReference type="AlphaFoldDB" id="A0AA86SB56"/>
<dbReference type="EMBL" id="OY731400">
    <property type="protein sequence ID" value="CAJ1940999.1"/>
    <property type="molecule type" value="Genomic_DNA"/>
</dbReference>
<keyword evidence="2" id="KW-1185">Reference proteome</keyword>
<sequence>MERVNLNLRKRYSVVGGFLLILKPSRHVQRVNYIANNCESKLLEEDTNDQ</sequence>
<reference evidence="1" key="1">
    <citation type="submission" date="2023-10" db="EMBL/GenBank/DDBJ databases">
        <authorList>
            <person name="Domelevo Entfellner J.-B."/>
        </authorList>
    </citation>
    <scope>NUCLEOTIDE SEQUENCE</scope>
</reference>
<organism evidence="1 2">
    <name type="scientific">Sphenostylis stenocarpa</name>
    <dbReference type="NCBI Taxonomy" id="92480"/>
    <lineage>
        <taxon>Eukaryota</taxon>
        <taxon>Viridiplantae</taxon>
        <taxon>Streptophyta</taxon>
        <taxon>Embryophyta</taxon>
        <taxon>Tracheophyta</taxon>
        <taxon>Spermatophyta</taxon>
        <taxon>Magnoliopsida</taxon>
        <taxon>eudicotyledons</taxon>
        <taxon>Gunneridae</taxon>
        <taxon>Pentapetalae</taxon>
        <taxon>rosids</taxon>
        <taxon>fabids</taxon>
        <taxon>Fabales</taxon>
        <taxon>Fabaceae</taxon>
        <taxon>Papilionoideae</taxon>
        <taxon>50 kb inversion clade</taxon>
        <taxon>NPAAA clade</taxon>
        <taxon>indigoferoid/millettioid clade</taxon>
        <taxon>Phaseoleae</taxon>
        <taxon>Sphenostylis</taxon>
    </lineage>
</organism>
<accession>A0AA86SB56</accession>
<protein>
    <submittedName>
        <fullName evidence="1">Uncharacterized protein</fullName>
    </submittedName>
</protein>
<dbReference type="Gramene" id="rna-AYBTSS11_LOCUS10027">
    <property type="protein sequence ID" value="CAJ1940999.1"/>
    <property type="gene ID" value="gene-AYBTSS11_LOCUS10027"/>
</dbReference>
<proteinExistence type="predicted"/>
<name>A0AA86SB56_9FABA</name>
<evidence type="ECO:0000313" key="2">
    <source>
        <dbReference type="Proteomes" id="UP001189624"/>
    </source>
</evidence>
<dbReference type="Proteomes" id="UP001189624">
    <property type="component" value="Chromosome 3"/>
</dbReference>